<gene>
    <name evidence="1" type="ORF">GO499_07995</name>
</gene>
<dbReference type="Proteomes" id="UP000464495">
    <property type="component" value="Chromosome"/>
</dbReference>
<dbReference type="PIRSF" id="PIRSF028291">
    <property type="entry name" value="UCP028291"/>
    <property type="match status" value="1"/>
</dbReference>
<organism evidence="1 2">
    <name type="scientific">Algicella marina</name>
    <dbReference type="NCBI Taxonomy" id="2683284"/>
    <lineage>
        <taxon>Bacteria</taxon>
        <taxon>Pseudomonadati</taxon>
        <taxon>Pseudomonadota</taxon>
        <taxon>Alphaproteobacteria</taxon>
        <taxon>Rhodobacterales</taxon>
        <taxon>Paracoccaceae</taxon>
        <taxon>Algicella</taxon>
    </lineage>
</organism>
<evidence type="ECO:0000313" key="2">
    <source>
        <dbReference type="Proteomes" id="UP000464495"/>
    </source>
</evidence>
<dbReference type="EMBL" id="CP046620">
    <property type="protein sequence ID" value="QHQ35142.1"/>
    <property type="molecule type" value="Genomic_DNA"/>
</dbReference>
<dbReference type="Gene3D" id="3.30.310.50">
    <property type="entry name" value="Alpha-D-phosphohexomutase, C-terminal domain"/>
    <property type="match status" value="1"/>
</dbReference>
<dbReference type="Pfam" id="PF09981">
    <property type="entry name" value="DUF2218"/>
    <property type="match status" value="1"/>
</dbReference>
<dbReference type="RefSeq" id="WP_161861707.1">
    <property type="nucleotide sequence ID" value="NZ_CP046620.1"/>
</dbReference>
<proteinExistence type="predicted"/>
<dbReference type="KEGG" id="amaq:GO499_07995"/>
<sequence length="99" mass="11048">MPTAKLRELGTFPTANAGKYIQQLCKHFAHKVEVTWDETSGTAALPSGPATLTATETELMVEITAADAEGLQRARYVIDSHMERFAFREAFKTMDWRKG</sequence>
<evidence type="ECO:0000313" key="1">
    <source>
        <dbReference type="EMBL" id="QHQ35142.1"/>
    </source>
</evidence>
<reference evidence="1 2" key="1">
    <citation type="submission" date="2019-12" db="EMBL/GenBank/DDBJ databases">
        <title>Complete genome sequence of Algicella marina strain 9Alg 56(T) isolated from the red alga Tichocarpus crinitus.</title>
        <authorList>
            <person name="Kim S.-G."/>
            <person name="Nedashkovskaya O.I."/>
        </authorList>
    </citation>
    <scope>NUCLEOTIDE SEQUENCE [LARGE SCALE GENOMIC DNA]</scope>
    <source>
        <strain evidence="1 2">9Alg 56</strain>
    </source>
</reference>
<accession>A0A6P1T3P4</accession>
<dbReference type="InterPro" id="IPR014543">
    <property type="entry name" value="UCP028291"/>
</dbReference>
<dbReference type="AlphaFoldDB" id="A0A6P1T3P4"/>
<name>A0A6P1T3P4_9RHOB</name>
<protein>
    <submittedName>
        <fullName evidence="1">DUF2218 domain-containing protein</fullName>
    </submittedName>
</protein>
<keyword evidence="2" id="KW-1185">Reference proteome</keyword>